<feature type="compositionally biased region" description="Basic residues" evidence="1">
    <location>
        <begin position="1"/>
        <end position="17"/>
    </location>
</feature>
<evidence type="ECO:0000256" key="1">
    <source>
        <dbReference type="SAM" id="MobiDB-lite"/>
    </source>
</evidence>
<evidence type="ECO:0000313" key="3">
    <source>
        <dbReference type="Proteomes" id="UP001054945"/>
    </source>
</evidence>
<dbReference type="AlphaFoldDB" id="A0AAV4Y7D0"/>
<organism evidence="2 3">
    <name type="scientific">Caerostris extrusa</name>
    <name type="common">Bark spider</name>
    <name type="synonym">Caerostris bankana</name>
    <dbReference type="NCBI Taxonomy" id="172846"/>
    <lineage>
        <taxon>Eukaryota</taxon>
        <taxon>Metazoa</taxon>
        <taxon>Ecdysozoa</taxon>
        <taxon>Arthropoda</taxon>
        <taxon>Chelicerata</taxon>
        <taxon>Arachnida</taxon>
        <taxon>Araneae</taxon>
        <taxon>Araneomorphae</taxon>
        <taxon>Entelegynae</taxon>
        <taxon>Araneoidea</taxon>
        <taxon>Araneidae</taxon>
        <taxon>Caerostris</taxon>
    </lineage>
</organism>
<reference evidence="2 3" key="1">
    <citation type="submission" date="2021-06" db="EMBL/GenBank/DDBJ databases">
        <title>Caerostris extrusa draft genome.</title>
        <authorList>
            <person name="Kono N."/>
            <person name="Arakawa K."/>
        </authorList>
    </citation>
    <scope>NUCLEOTIDE SEQUENCE [LARGE SCALE GENOMIC DNA]</scope>
</reference>
<feature type="region of interest" description="Disordered" evidence="1">
    <location>
        <begin position="1"/>
        <end position="30"/>
    </location>
</feature>
<protein>
    <submittedName>
        <fullName evidence="2">Uncharacterized protein</fullName>
    </submittedName>
</protein>
<evidence type="ECO:0000313" key="2">
    <source>
        <dbReference type="EMBL" id="GIZ03268.1"/>
    </source>
</evidence>
<name>A0AAV4Y7D0_CAEEX</name>
<proteinExistence type="predicted"/>
<comment type="caution">
    <text evidence="2">The sequence shown here is derived from an EMBL/GenBank/DDBJ whole genome shotgun (WGS) entry which is preliminary data.</text>
</comment>
<keyword evidence="3" id="KW-1185">Reference proteome</keyword>
<dbReference type="EMBL" id="BPLR01001578">
    <property type="protein sequence ID" value="GIZ03268.1"/>
    <property type="molecule type" value="Genomic_DNA"/>
</dbReference>
<sequence>MPKKKDGKKKEGVKKKKEKAELVIRPPPDPLDESAIENGYYMSSNAAIFLKHRGIPWLFDKPVKSSKKKD</sequence>
<dbReference type="Proteomes" id="UP001054945">
    <property type="component" value="Unassembled WGS sequence"/>
</dbReference>
<gene>
    <name evidence="2" type="ORF">CEXT_622061</name>
</gene>
<accession>A0AAV4Y7D0</accession>